<dbReference type="OrthoDB" id="9784014at2"/>
<dbReference type="Proteomes" id="UP000436822">
    <property type="component" value="Unassembled WGS sequence"/>
</dbReference>
<dbReference type="InterPro" id="IPR003838">
    <property type="entry name" value="ABC3_permease_C"/>
</dbReference>
<protein>
    <submittedName>
        <fullName evidence="8">Membrane protein</fullName>
    </submittedName>
</protein>
<comment type="caution">
    <text evidence="8">The sequence shown here is derived from an EMBL/GenBank/DDBJ whole genome shotgun (WGS) entry which is preliminary data.</text>
</comment>
<feature type="transmembrane region" description="Helical" evidence="6">
    <location>
        <begin position="407"/>
        <end position="429"/>
    </location>
</feature>
<evidence type="ECO:0000256" key="1">
    <source>
        <dbReference type="ARBA" id="ARBA00004651"/>
    </source>
</evidence>
<dbReference type="InterPro" id="IPR051125">
    <property type="entry name" value="ABC-4/HrtB_transporter"/>
</dbReference>
<sequence>MVDLWHSLSAPLQDSLLLIALLAPLGLLGWITIAGFSPLPLVRAILWRFRWANALFVSLIAVSVGLGVGILAQERGLRVGTATAADKFDLIIAAPGSELTMLMAAVYLQPSNVGLVDGQVYTRIAEDPLVDLAAPLAFGDSYKGAPVIGTISEFVAHLSGTLAEGEIWQTYDHAVIGADVPLSIGEKFEPAHGFGFAVQEGVHGHQLTVMGVMQPTGSPWDRAILVPIEAVWETHGMFTGHAPEDNDHTDRFGPPFDADFFPGTPAVVVRAQSLAAAYTLQSTFARDGETMAFFPGAVLAGLYNVMGDVRQAMSLMASVTQILVAASVLMGLFILSQLFQRQMALLQALGAPRRFVLSVVWLYATVLTIAGALFGLVVGFVSALVLSEVVSDRTGINVTAQIGWGEVHLIAAFVLGVSVLSLVPGIAVLRRDIATSLRS</sequence>
<evidence type="ECO:0000256" key="4">
    <source>
        <dbReference type="ARBA" id="ARBA00022989"/>
    </source>
</evidence>
<comment type="subcellular location">
    <subcellularLocation>
        <location evidence="1">Cell membrane</location>
        <topology evidence="1">Multi-pass membrane protein</topology>
    </subcellularLocation>
</comment>
<organism evidence="8 9">
    <name type="scientific">Litoreibacter roseus</name>
    <dbReference type="NCBI Taxonomy" id="2601869"/>
    <lineage>
        <taxon>Bacteria</taxon>
        <taxon>Pseudomonadati</taxon>
        <taxon>Pseudomonadota</taxon>
        <taxon>Alphaproteobacteria</taxon>
        <taxon>Rhodobacterales</taxon>
        <taxon>Roseobacteraceae</taxon>
        <taxon>Litoreibacter</taxon>
    </lineage>
</organism>
<evidence type="ECO:0000313" key="9">
    <source>
        <dbReference type="Proteomes" id="UP000436822"/>
    </source>
</evidence>
<dbReference type="EMBL" id="BLJE01000002">
    <property type="protein sequence ID" value="GFE64955.1"/>
    <property type="molecule type" value="Genomic_DNA"/>
</dbReference>
<accession>A0A6N6JFP2</accession>
<name>A0A6N6JFP2_9RHOB</name>
<keyword evidence="4 6" id="KW-1133">Transmembrane helix</keyword>
<dbReference type="PANTHER" id="PTHR43738:SF2">
    <property type="entry name" value="ABC TRANSPORTER PERMEASE"/>
    <property type="match status" value="1"/>
</dbReference>
<evidence type="ECO:0000256" key="5">
    <source>
        <dbReference type="ARBA" id="ARBA00023136"/>
    </source>
</evidence>
<evidence type="ECO:0000259" key="7">
    <source>
        <dbReference type="Pfam" id="PF02687"/>
    </source>
</evidence>
<reference evidence="8 9" key="1">
    <citation type="submission" date="2019-12" db="EMBL/GenBank/DDBJ databases">
        <title>Litoreibacter badius sp. nov., a novel bacteriochlorophyll a-containing bacterium in the genus Litoreibacter.</title>
        <authorList>
            <person name="Kanamuro M."/>
            <person name="Takabe Y."/>
            <person name="Mori K."/>
            <person name="Takaichi S."/>
            <person name="Hanada S."/>
        </authorList>
    </citation>
    <scope>NUCLEOTIDE SEQUENCE [LARGE SCALE GENOMIC DNA]</scope>
    <source>
        <strain evidence="8 9">K6</strain>
    </source>
</reference>
<dbReference type="GO" id="GO:0005886">
    <property type="term" value="C:plasma membrane"/>
    <property type="evidence" value="ECO:0007669"/>
    <property type="project" value="UniProtKB-SubCell"/>
</dbReference>
<evidence type="ECO:0000313" key="8">
    <source>
        <dbReference type="EMBL" id="GFE64955.1"/>
    </source>
</evidence>
<evidence type="ECO:0000256" key="3">
    <source>
        <dbReference type="ARBA" id="ARBA00022692"/>
    </source>
</evidence>
<proteinExistence type="predicted"/>
<evidence type="ECO:0000256" key="6">
    <source>
        <dbReference type="SAM" id="Phobius"/>
    </source>
</evidence>
<keyword evidence="2" id="KW-1003">Cell membrane</keyword>
<keyword evidence="3 6" id="KW-0812">Transmembrane</keyword>
<keyword evidence="5 6" id="KW-0472">Membrane</keyword>
<feature type="transmembrane region" description="Helical" evidence="6">
    <location>
        <begin position="16"/>
        <end position="39"/>
    </location>
</feature>
<keyword evidence="9" id="KW-1185">Reference proteome</keyword>
<feature type="transmembrane region" description="Helical" evidence="6">
    <location>
        <begin position="312"/>
        <end position="335"/>
    </location>
</feature>
<dbReference type="Pfam" id="PF02687">
    <property type="entry name" value="FtsX"/>
    <property type="match status" value="1"/>
</dbReference>
<feature type="domain" description="ABC3 transporter permease C-terminal" evidence="7">
    <location>
        <begin position="322"/>
        <end position="429"/>
    </location>
</feature>
<dbReference type="PANTHER" id="PTHR43738">
    <property type="entry name" value="ABC TRANSPORTER, MEMBRANE PROTEIN"/>
    <property type="match status" value="1"/>
</dbReference>
<gene>
    <name evidence="8" type="ORF">KIN_20290</name>
</gene>
<feature type="transmembrane region" description="Helical" evidence="6">
    <location>
        <begin position="355"/>
        <end position="387"/>
    </location>
</feature>
<evidence type="ECO:0000256" key="2">
    <source>
        <dbReference type="ARBA" id="ARBA00022475"/>
    </source>
</evidence>
<feature type="transmembrane region" description="Helical" evidence="6">
    <location>
        <begin position="51"/>
        <end position="72"/>
    </location>
</feature>
<dbReference type="AlphaFoldDB" id="A0A6N6JFP2"/>
<dbReference type="RefSeq" id="WP_159806507.1">
    <property type="nucleotide sequence ID" value="NZ_BLJE01000002.1"/>
</dbReference>